<evidence type="ECO:0000313" key="1">
    <source>
        <dbReference type="EMBL" id="KAK4029756.1"/>
    </source>
</evidence>
<sequence>MAFMPYSNCTGSPRFIVTTWRLNRCLYQFNRAWIYRYYRKPAGVQEIKRENTPRQHRLVEPHARSMAANSAGGVPTT</sequence>
<gene>
    <name evidence="1" type="ORF">OUZ56_022722</name>
</gene>
<organism evidence="1 2">
    <name type="scientific">Daphnia magna</name>
    <dbReference type="NCBI Taxonomy" id="35525"/>
    <lineage>
        <taxon>Eukaryota</taxon>
        <taxon>Metazoa</taxon>
        <taxon>Ecdysozoa</taxon>
        <taxon>Arthropoda</taxon>
        <taxon>Crustacea</taxon>
        <taxon>Branchiopoda</taxon>
        <taxon>Diplostraca</taxon>
        <taxon>Cladocera</taxon>
        <taxon>Anomopoda</taxon>
        <taxon>Daphniidae</taxon>
        <taxon>Daphnia</taxon>
    </lineage>
</organism>
<name>A0ABR0AXA2_9CRUS</name>
<keyword evidence="2" id="KW-1185">Reference proteome</keyword>
<protein>
    <submittedName>
        <fullName evidence="1">Uncharacterized protein</fullName>
    </submittedName>
</protein>
<proteinExistence type="predicted"/>
<dbReference type="Proteomes" id="UP001234178">
    <property type="component" value="Unassembled WGS sequence"/>
</dbReference>
<dbReference type="EMBL" id="JAOYFB010000039">
    <property type="protein sequence ID" value="KAK4029756.1"/>
    <property type="molecule type" value="Genomic_DNA"/>
</dbReference>
<evidence type="ECO:0000313" key="2">
    <source>
        <dbReference type="Proteomes" id="UP001234178"/>
    </source>
</evidence>
<comment type="caution">
    <text evidence="1">The sequence shown here is derived from an EMBL/GenBank/DDBJ whole genome shotgun (WGS) entry which is preliminary data.</text>
</comment>
<reference evidence="1 2" key="1">
    <citation type="journal article" date="2023" name="Nucleic Acids Res.">
        <title>The hologenome of Daphnia magna reveals possible DNA methylation and microbiome-mediated evolution of the host genome.</title>
        <authorList>
            <person name="Chaturvedi A."/>
            <person name="Li X."/>
            <person name="Dhandapani V."/>
            <person name="Marshall H."/>
            <person name="Kissane S."/>
            <person name="Cuenca-Cambronero M."/>
            <person name="Asole G."/>
            <person name="Calvet F."/>
            <person name="Ruiz-Romero M."/>
            <person name="Marangio P."/>
            <person name="Guigo R."/>
            <person name="Rago D."/>
            <person name="Mirbahai L."/>
            <person name="Eastwood N."/>
            <person name="Colbourne J.K."/>
            <person name="Zhou J."/>
            <person name="Mallon E."/>
            <person name="Orsini L."/>
        </authorList>
    </citation>
    <scope>NUCLEOTIDE SEQUENCE [LARGE SCALE GENOMIC DNA]</scope>
    <source>
        <strain evidence="1">LRV0_1</strain>
    </source>
</reference>
<accession>A0ABR0AXA2</accession>